<dbReference type="GO" id="GO:0032993">
    <property type="term" value="C:protein-DNA complex"/>
    <property type="evidence" value="ECO:0007669"/>
    <property type="project" value="TreeGrafter"/>
</dbReference>
<dbReference type="InterPro" id="IPR036388">
    <property type="entry name" value="WH-like_DNA-bd_sf"/>
</dbReference>
<name>A0AAW5HRE9_9CORY</name>
<dbReference type="SMART" id="SM00862">
    <property type="entry name" value="Trans_reg_C"/>
    <property type="match status" value="1"/>
</dbReference>
<dbReference type="GO" id="GO:0005829">
    <property type="term" value="C:cytosol"/>
    <property type="evidence" value="ECO:0007669"/>
    <property type="project" value="TreeGrafter"/>
</dbReference>
<dbReference type="Gene3D" id="6.10.250.690">
    <property type="match status" value="1"/>
</dbReference>
<keyword evidence="7" id="KW-1185">Reference proteome</keyword>
<dbReference type="Proteomes" id="UP001205920">
    <property type="component" value="Unassembled WGS sequence"/>
</dbReference>
<proteinExistence type="predicted"/>
<evidence type="ECO:0000256" key="2">
    <source>
        <dbReference type="PROSITE-ProRule" id="PRU00169"/>
    </source>
</evidence>
<dbReference type="AlphaFoldDB" id="A0AAW5HRE9"/>
<dbReference type="CDD" id="cd00383">
    <property type="entry name" value="trans_reg_C"/>
    <property type="match status" value="1"/>
</dbReference>
<reference evidence="6 7" key="1">
    <citation type="submission" date="2021-01" db="EMBL/GenBank/DDBJ databases">
        <title>Identification and Characterization of Corynebacterium sp.</title>
        <authorList>
            <person name="Luo Q."/>
            <person name="Qu P."/>
            <person name="Chen Q."/>
        </authorList>
    </citation>
    <scope>NUCLEOTIDE SEQUENCE [LARGE SCALE GENOMIC DNA]</scope>
    <source>
        <strain evidence="6 7">MC-18</strain>
    </source>
</reference>
<sequence length="219" mass="24399">MVEDETLLADALGKALRREDMLVDVRYDGRSALDRLESQPIDVIVLDRDIPEVHGDDVCATVRELYPNTRVLMLTASATLEDRLEGFEIGADDYLTKPFELPELLARVKALLRRAAPEIASTLTCGDVILDRGTHQVRRSGASIALSPKEFAVLETLMRAQGHVISAEQLLEEAWDANADPFSNSIRVTISHLRRKLGQPWIVQTMPGAGYYVAEEPYQ</sequence>
<evidence type="ECO:0000259" key="4">
    <source>
        <dbReference type="PROSITE" id="PS50110"/>
    </source>
</evidence>
<dbReference type="InterPro" id="IPR001789">
    <property type="entry name" value="Sig_transdc_resp-reg_receiver"/>
</dbReference>
<dbReference type="Pfam" id="PF00486">
    <property type="entry name" value="Trans_reg_C"/>
    <property type="match status" value="1"/>
</dbReference>
<feature type="domain" description="OmpR/PhoB-type" evidence="5">
    <location>
        <begin position="120"/>
        <end position="215"/>
    </location>
</feature>
<evidence type="ECO:0000259" key="5">
    <source>
        <dbReference type="PROSITE" id="PS51755"/>
    </source>
</evidence>
<dbReference type="PROSITE" id="PS51755">
    <property type="entry name" value="OMPR_PHOB"/>
    <property type="match status" value="1"/>
</dbReference>
<dbReference type="SUPFAM" id="SSF52172">
    <property type="entry name" value="CheY-like"/>
    <property type="match status" value="1"/>
</dbReference>
<dbReference type="InterPro" id="IPR039420">
    <property type="entry name" value="WalR-like"/>
</dbReference>
<dbReference type="Pfam" id="PF00072">
    <property type="entry name" value="Response_reg"/>
    <property type="match status" value="1"/>
</dbReference>
<feature type="domain" description="Response regulatory" evidence="4">
    <location>
        <begin position="1"/>
        <end position="112"/>
    </location>
</feature>
<dbReference type="SMART" id="SM00448">
    <property type="entry name" value="REC"/>
    <property type="match status" value="1"/>
</dbReference>
<dbReference type="EMBL" id="JAEUWV010000003">
    <property type="protein sequence ID" value="MCO6394054.1"/>
    <property type="molecule type" value="Genomic_DNA"/>
</dbReference>
<evidence type="ECO:0000256" key="1">
    <source>
        <dbReference type="ARBA" id="ARBA00023125"/>
    </source>
</evidence>
<protein>
    <submittedName>
        <fullName evidence="6">Response regulator transcription factor</fullName>
    </submittedName>
</protein>
<comment type="caution">
    <text evidence="6">The sequence shown here is derived from an EMBL/GenBank/DDBJ whole genome shotgun (WGS) entry which is preliminary data.</text>
</comment>
<organism evidence="6 7">
    <name type="scientific">Corynebacterium lipophilum</name>
    <dbReference type="NCBI Taxonomy" id="2804918"/>
    <lineage>
        <taxon>Bacteria</taxon>
        <taxon>Bacillati</taxon>
        <taxon>Actinomycetota</taxon>
        <taxon>Actinomycetes</taxon>
        <taxon>Mycobacteriales</taxon>
        <taxon>Corynebacteriaceae</taxon>
        <taxon>Corynebacterium</taxon>
    </lineage>
</organism>
<feature type="DNA-binding region" description="OmpR/PhoB-type" evidence="3">
    <location>
        <begin position="120"/>
        <end position="215"/>
    </location>
</feature>
<dbReference type="GO" id="GO:0006355">
    <property type="term" value="P:regulation of DNA-templated transcription"/>
    <property type="evidence" value="ECO:0007669"/>
    <property type="project" value="InterPro"/>
</dbReference>
<gene>
    <name evidence="6" type="ORF">JMN37_03495</name>
</gene>
<dbReference type="PANTHER" id="PTHR48111:SF36">
    <property type="entry name" value="TRANSCRIPTIONAL REGULATORY PROTEIN CUTR"/>
    <property type="match status" value="1"/>
</dbReference>
<dbReference type="GO" id="GO:0000156">
    <property type="term" value="F:phosphorelay response regulator activity"/>
    <property type="evidence" value="ECO:0007669"/>
    <property type="project" value="TreeGrafter"/>
</dbReference>
<dbReference type="GO" id="GO:0000976">
    <property type="term" value="F:transcription cis-regulatory region binding"/>
    <property type="evidence" value="ECO:0007669"/>
    <property type="project" value="TreeGrafter"/>
</dbReference>
<dbReference type="PANTHER" id="PTHR48111">
    <property type="entry name" value="REGULATOR OF RPOS"/>
    <property type="match status" value="1"/>
</dbReference>
<accession>A0AAW5HRE9</accession>
<keyword evidence="2" id="KW-0597">Phosphoprotein</keyword>
<keyword evidence="1 3" id="KW-0238">DNA-binding</keyword>
<dbReference type="Gene3D" id="3.40.50.2300">
    <property type="match status" value="1"/>
</dbReference>
<dbReference type="InterPro" id="IPR011006">
    <property type="entry name" value="CheY-like_superfamily"/>
</dbReference>
<dbReference type="InterPro" id="IPR001867">
    <property type="entry name" value="OmpR/PhoB-type_DNA-bd"/>
</dbReference>
<dbReference type="Gene3D" id="1.10.10.10">
    <property type="entry name" value="Winged helix-like DNA-binding domain superfamily/Winged helix DNA-binding domain"/>
    <property type="match status" value="1"/>
</dbReference>
<feature type="modified residue" description="4-aspartylphosphate" evidence="2">
    <location>
        <position position="47"/>
    </location>
</feature>
<evidence type="ECO:0000256" key="3">
    <source>
        <dbReference type="PROSITE-ProRule" id="PRU01091"/>
    </source>
</evidence>
<evidence type="ECO:0000313" key="6">
    <source>
        <dbReference type="EMBL" id="MCO6394054.1"/>
    </source>
</evidence>
<dbReference type="PROSITE" id="PS50110">
    <property type="entry name" value="RESPONSE_REGULATORY"/>
    <property type="match status" value="1"/>
</dbReference>
<evidence type="ECO:0000313" key="7">
    <source>
        <dbReference type="Proteomes" id="UP001205920"/>
    </source>
</evidence>